<dbReference type="SUPFAM" id="SSF54909">
    <property type="entry name" value="Dimeric alpha+beta barrel"/>
    <property type="match status" value="1"/>
</dbReference>
<gene>
    <name evidence="1" type="ORF">UFOPK3444_01648</name>
</gene>
<dbReference type="PANTHER" id="PTHR37811">
    <property type="entry name" value="BLL5343 PROTEIN"/>
    <property type="match status" value="1"/>
</dbReference>
<dbReference type="Gene3D" id="3.30.70.100">
    <property type="match status" value="1"/>
</dbReference>
<evidence type="ECO:0000313" key="1">
    <source>
        <dbReference type="EMBL" id="CAB4883260.1"/>
    </source>
</evidence>
<proteinExistence type="predicted"/>
<dbReference type="InterPro" id="IPR052936">
    <property type="entry name" value="Jasmonate_Hydroxylase-like"/>
</dbReference>
<dbReference type="PANTHER" id="PTHR37811:SF2">
    <property type="entry name" value="ABM DOMAIN-CONTAINING PROTEIN"/>
    <property type="match status" value="1"/>
</dbReference>
<dbReference type="EMBL" id="CAFBLU010000060">
    <property type="protein sequence ID" value="CAB4883260.1"/>
    <property type="molecule type" value="Genomic_DNA"/>
</dbReference>
<sequence length="82" mass="9186">MLAAEMTALAQGMPGFINSKTFAHTDGERVTVVTFKDIASHTAWKEHPAHRQAQEIGRERLYSEYSIQVGISSHSHSFKLDE</sequence>
<organism evidence="1">
    <name type="scientific">freshwater metagenome</name>
    <dbReference type="NCBI Taxonomy" id="449393"/>
    <lineage>
        <taxon>unclassified sequences</taxon>
        <taxon>metagenomes</taxon>
        <taxon>ecological metagenomes</taxon>
    </lineage>
</organism>
<reference evidence="1" key="1">
    <citation type="submission" date="2020-05" db="EMBL/GenBank/DDBJ databases">
        <authorList>
            <person name="Chiriac C."/>
            <person name="Salcher M."/>
            <person name="Ghai R."/>
            <person name="Kavagutti S V."/>
        </authorList>
    </citation>
    <scope>NUCLEOTIDE SEQUENCE</scope>
</reference>
<protein>
    <submittedName>
        <fullName evidence="1">Unannotated protein</fullName>
    </submittedName>
</protein>
<dbReference type="InterPro" id="IPR011008">
    <property type="entry name" value="Dimeric_a/b-barrel"/>
</dbReference>
<accession>A0A6J7EPU5</accession>
<dbReference type="AlphaFoldDB" id="A0A6J7EPU5"/>
<name>A0A6J7EPU5_9ZZZZ</name>